<name>A0A1G9LHV8_9FLAO</name>
<dbReference type="PANTHER" id="PTHR43235:SF1">
    <property type="entry name" value="GLUTAMINE AMIDOTRANSFERASE PB2B2.05-RELATED"/>
    <property type="match status" value="1"/>
</dbReference>
<dbReference type="PROSITE" id="PS51273">
    <property type="entry name" value="GATASE_TYPE_1"/>
    <property type="match status" value="1"/>
</dbReference>
<accession>A0A1G9LHV8</accession>
<evidence type="ECO:0000313" key="1">
    <source>
        <dbReference type="EMBL" id="SDL61530.1"/>
    </source>
</evidence>
<dbReference type="InterPro" id="IPR044668">
    <property type="entry name" value="PuuD-like"/>
</dbReference>
<dbReference type="InterPro" id="IPR029062">
    <property type="entry name" value="Class_I_gatase-like"/>
</dbReference>
<protein>
    <submittedName>
        <fullName evidence="1">Putative glutamine amidotransferase</fullName>
    </submittedName>
</protein>
<dbReference type="Gene3D" id="3.40.50.880">
    <property type="match status" value="1"/>
</dbReference>
<keyword evidence="1" id="KW-0315">Glutamine amidotransferase</keyword>
<dbReference type="GO" id="GO:0016740">
    <property type="term" value="F:transferase activity"/>
    <property type="evidence" value="ECO:0007669"/>
    <property type="project" value="UniProtKB-KW"/>
</dbReference>
<gene>
    <name evidence="1" type="ORF">SAMN04488514_10273</name>
</gene>
<dbReference type="AlphaFoldDB" id="A0A1G9LHV8"/>
<keyword evidence="1" id="KW-0808">Transferase</keyword>
<dbReference type="Proteomes" id="UP000199440">
    <property type="component" value="Unassembled WGS sequence"/>
</dbReference>
<dbReference type="CDD" id="cd01745">
    <property type="entry name" value="GATase1_2"/>
    <property type="match status" value="1"/>
</dbReference>
<dbReference type="STRING" id="192904.SAMN04488514_10273"/>
<dbReference type="PANTHER" id="PTHR43235">
    <property type="entry name" value="GLUTAMINE AMIDOTRANSFERASE PB2B2.05-RELATED"/>
    <property type="match status" value="1"/>
</dbReference>
<dbReference type="SUPFAM" id="SSF52317">
    <property type="entry name" value="Class I glutamine amidotransferase-like"/>
    <property type="match status" value="1"/>
</dbReference>
<keyword evidence="2" id="KW-1185">Reference proteome</keyword>
<proteinExistence type="predicted"/>
<sequence>MYPDKERTVFGPKSLSYIENDMARYVAQEGILPILIPDVDDVYLEKILAEVDGIVLQGGSDLAPETYGEAPIGRWKGDAHRDRYELKILDFAIKNSLPVLGICRGFQLMNAYFGGTLYQDIGTQLPQANDHRSAELYDTIKHPVQFVRDTFLHSLYGDIKNPHVNTVHHQAIKDLGDDLEVYANSNDGLIEAFGYTKEPVGKVVGVQWHPEFSNTLKDELIDPNILYEAFLQHVKEGETSQMNQNSGIDI</sequence>
<dbReference type="InterPro" id="IPR011697">
    <property type="entry name" value="Peptidase_C26"/>
</dbReference>
<dbReference type="GO" id="GO:0016811">
    <property type="term" value="F:hydrolase activity, acting on carbon-nitrogen (but not peptide) bonds, in linear amides"/>
    <property type="evidence" value="ECO:0007669"/>
    <property type="project" value="InterPro"/>
</dbReference>
<evidence type="ECO:0000313" key="2">
    <source>
        <dbReference type="Proteomes" id="UP000199440"/>
    </source>
</evidence>
<dbReference type="Pfam" id="PF07722">
    <property type="entry name" value="Peptidase_C26"/>
    <property type="match status" value="1"/>
</dbReference>
<dbReference type="GO" id="GO:0005829">
    <property type="term" value="C:cytosol"/>
    <property type="evidence" value="ECO:0007669"/>
    <property type="project" value="TreeGrafter"/>
</dbReference>
<dbReference type="EMBL" id="FNGV01000002">
    <property type="protein sequence ID" value="SDL61530.1"/>
    <property type="molecule type" value="Genomic_DNA"/>
</dbReference>
<reference evidence="1 2" key="1">
    <citation type="submission" date="2016-10" db="EMBL/GenBank/DDBJ databases">
        <authorList>
            <person name="de Groot N.N."/>
        </authorList>
    </citation>
    <scope>NUCLEOTIDE SEQUENCE [LARGE SCALE GENOMIC DNA]</scope>
    <source>
        <strain evidence="1 2">DSM 19886</strain>
    </source>
</reference>
<organism evidence="1 2">
    <name type="scientific">Kriegella aquimaris</name>
    <dbReference type="NCBI Taxonomy" id="192904"/>
    <lineage>
        <taxon>Bacteria</taxon>
        <taxon>Pseudomonadati</taxon>
        <taxon>Bacteroidota</taxon>
        <taxon>Flavobacteriia</taxon>
        <taxon>Flavobacteriales</taxon>
        <taxon>Flavobacteriaceae</taxon>
        <taxon>Kriegella</taxon>
    </lineage>
</organism>